<dbReference type="Proteomes" id="UP000324800">
    <property type="component" value="Unassembled WGS sequence"/>
</dbReference>
<organism evidence="1 2">
    <name type="scientific">Streblomastix strix</name>
    <dbReference type="NCBI Taxonomy" id="222440"/>
    <lineage>
        <taxon>Eukaryota</taxon>
        <taxon>Metamonada</taxon>
        <taxon>Preaxostyla</taxon>
        <taxon>Oxymonadida</taxon>
        <taxon>Streblomastigidae</taxon>
        <taxon>Streblomastix</taxon>
    </lineage>
</organism>
<name>A0A5J4TEG4_9EUKA</name>
<sequence>MALTGHESTQNLQIDELNIQLSGLPKWTLAVDSGGQNDQNARAKGREWLQPFTNKGLSPEEEARRKEILALGKAVLEGYYHISLDKLDQTGQRASGETRLQIRRREQMIRTLIHEDKAAKAICK</sequence>
<dbReference type="EMBL" id="SNRW01032700">
    <property type="protein sequence ID" value="KAA6356608.1"/>
    <property type="molecule type" value="Genomic_DNA"/>
</dbReference>
<evidence type="ECO:0000313" key="1">
    <source>
        <dbReference type="EMBL" id="KAA6356608.1"/>
    </source>
</evidence>
<feature type="non-terminal residue" evidence="1">
    <location>
        <position position="124"/>
    </location>
</feature>
<proteinExistence type="predicted"/>
<dbReference type="AlphaFoldDB" id="A0A5J4TEG4"/>
<gene>
    <name evidence="1" type="ORF">EZS28_047865</name>
</gene>
<comment type="caution">
    <text evidence="1">The sequence shown here is derived from an EMBL/GenBank/DDBJ whole genome shotgun (WGS) entry which is preliminary data.</text>
</comment>
<evidence type="ECO:0000313" key="2">
    <source>
        <dbReference type="Proteomes" id="UP000324800"/>
    </source>
</evidence>
<protein>
    <submittedName>
        <fullName evidence="1">Uncharacterized protein</fullName>
    </submittedName>
</protein>
<accession>A0A5J4TEG4</accession>
<reference evidence="1 2" key="1">
    <citation type="submission" date="2019-03" db="EMBL/GenBank/DDBJ databases">
        <title>Single cell metagenomics reveals metabolic interactions within the superorganism composed of flagellate Streblomastix strix and complex community of Bacteroidetes bacteria on its surface.</title>
        <authorList>
            <person name="Treitli S.C."/>
            <person name="Kolisko M."/>
            <person name="Husnik F."/>
            <person name="Keeling P."/>
            <person name="Hampl V."/>
        </authorList>
    </citation>
    <scope>NUCLEOTIDE SEQUENCE [LARGE SCALE GENOMIC DNA]</scope>
    <source>
        <strain evidence="1">ST1C</strain>
    </source>
</reference>